<dbReference type="PANTHER" id="PTHR36847:SF1">
    <property type="entry name" value="AMIDOLIGASE ENZYME"/>
    <property type="match status" value="1"/>
</dbReference>
<dbReference type="EMBL" id="CALYLO010000010">
    <property type="protein sequence ID" value="CAH8248473.1"/>
    <property type="molecule type" value="Genomic_DNA"/>
</dbReference>
<dbReference type="RefSeq" id="WP_261945466.1">
    <property type="nucleotide sequence ID" value="NZ_CALYLO010000010.1"/>
</dbReference>
<dbReference type="PANTHER" id="PTHR36847">
    <property type="entry name" value="AMIDOLIGASE ENZYME"/>
    <property type="match status" value="1"/>
</dbReference>
<protein>
    <submittedName>
        <fullName evidence="1">Amidoligase family protein</fullName>
    </submittedName>
</protein>
<organism evidence="1 2">
    <name type="scientific">Paenibacillus melissococcoides</name>
    <dbReference type="NCBI Taxonomy" id="2912268"/>
    <lineage>
        <taxon>Bacteria</taxon>
        <taxon>Bacillati</taxon>
        <taxon>Bacillota</taxon>
        <taxon>Bacilli</taxon>
        <taxon>Bacillales</taxon>
        <taxon>Paenibacillaceae</taxon>
        <taxon>Paenibacillus</taxon>
    </lineage>
</organism>
<comment type="caution">
    <text evidence="1">The sequence shown here is derived from an EMBL/GenBank/DDBJ whole genome shotgun (WGS) entry which is preliminary data.</text>
</comment>
<evidence type="ECO:0000313" key="2">
    <source>
        <dbReference type="Proteomes" id="UP001154322"/>
    </source>
</evidence>
<reference evidence="1" key="1">
    <citation type="submission" date="2022-06" db="EMBL/GenBank/DDBJ databases">
        <authorList>
            <person name="Dietemann V."/>
            <person name="Ory F."/>
            <person name="Dainat B."/>
            <person name="Oberhansli S."/>
        </authorList>
    </citation>
    <scope>NUCLEOTIDE SEQUENCE</scope>
    <source>
        <strain evidence="1">Ena-SAMPLE-TAB-26-04-2022-14:26:32:270-5432</strain>
    </source>
</reference>
<name>A0ABN8UFZ8_9BACL</name>
<sequence length="398" mass="45579">MQAVQQVREMQSAVTPSSPEEIAITSLRAEIDRLQPITPDILREAERGFSEINWIDDEIRENVLDVWRENRAFDGIYMSEDDAAWDQLRADAEADWIYKYENVLGGTGNTFGVELEVELERFSASSEILEALRREGITDQTQVNYYHGTRSRPGMWCIERDGSLDNGIEIVSPILMDRREDWEKLQRVTEILKEHGAFVNSNCGGHIHIGIGPLDHRTYSWQRLARIGLGYERLFYRMGGADSEAYRINGFRGQHRGDNYAAPFSSEARNIVGTDTAVRARRQISSSRYRMFNTTNIDASLRPKPTVEMRYPNGSLDCKQWQTQIQVANAVVHQSGVIRNDSPQSAFTPGLYQTSSQLRRSDMCNEATETMYFRRFLDVLGNRDDRLAATWLFLRGQA</sequence>
<dbReference type="Proteomes" id="UP001154322">
    <property type="component" value="Unassembled WGS sequence"/>
</dbReference>
<accession>A0ABN8UFZ8</accession>
<evidence type="ECO:0000313" key="1">
    <source>
        <dbReference type="EMBL" id="CAH8248473.1"/>
    </source>
</evidence>
<dbReference type="InterPro" id="IPR022025">
    <property type="entry name" value="Amidoligase_2"/>
</dbReference>
<proteinExistence type="predicted"/>
<gene>
    <name evidence="1" type="ORF">WJ0W_007141</name>
</gene>
<keyword evidence="2" id="KW-1185">Reference proteome</keyword>
<dbReference type="Pfam" id="PF12224">
    <property type="entry name" value="Amidoligase_2"/>
    <property type="match status" value="1"/>
</dbReference>